<keyword evidence="12" id="KW-1185">Reference proteome</keyword>
<keyword evidence="7" id="KW-0030">Aminoacyl-tRNA synthetase</keyword>
<dbReference type="FunFam" id="2.40.50.140:FF:000050">
    <property type="entry name" value="Lysine--tRNA ligase"/>
    <property type="match status" value="1"/>
</dbReference>
<keyword evidence="5" id="KW-0067">ATP-binding</keyword>
<dbReference type="AlphaFoldDB" id="A0A7J7IKA4"/>
<dbReference type="SUPFAM" id="SSF55681">
    <property type="entry name" value="Class II aaRS and biotin synthetases"/>
    <property type="match status" value="1"/>
</dbReference>
<dbReference type="GO" id="GO:0005829">
    <property type="term" value="C:cytosol"/>
    <property type="evidence" value="ECO:0007669"/>
    <property type="project" value="TreeGrafter"/>
</dbReference>
<dbReference type="PANTHER" id="PTHR42918">
    <property type="entry name" value="LYSYL-TRNA SYNTHETASE"/>
    <property type="match status" value="1"/>
</dbReference>
<dbReference type="InterPro" id="IPR045864">
    <property type="entry name" value="aa-tRNA-synth_II/BPL/LPL"/>
</dbReference>
<evidence type="ECO:0000256" key="4">
    <source>
        <dbReference type="ARBA" id="ARBA00022741"/>
    </source>
</evidence>
<dbReference type="EMBL" id="VWRR01000008">
    <property type="protein sequence ID" value="KAF6003104.1"/>
    <property type="molecule type" value="Genomic_DNA"/>
</dbReference>
<evidence type="ECO:0000256" key="6">
    <source>
        <dbReference type="ARBA" id="ARBA00022917"/>
    </source>
</evidence>
<name>A0A7J7IKA4_9RHOD</name>
<dbReference type="Gene3D" id="2.40.50.140">
    <property type="entry name" value="Nucleic acid-binding proteins"/>
    <property type="match status" value="1"/>
</dbReference>
<reference evidence="11 12" key="1">
    <citation type="journal article" date="2020" name="J. Phycol.">
        <title>Comparative genome analysis reveals Cyanidiococcus gen. nov., a new extremophilic red algal genus sister to Cyanidioschyzon (Cyanidioschyzonaceae, Rhodophyta).</title>
        <authorList>
            <person name="Liu S.-L."/>
            <person name="Chiang Y.-R."/>
            <person name="Yoon H.S."/>
            <person name="Fu H.-Y."/>
        </authorList>
    </citation>
    <scope>NUCLEOTIDE SEQUENCE [LARGE SCALE GENOMIC DNA]</scope>
    <source>
        <strain evidence="11 12">THAL066</strain>
    </source>
</reference>
<dbReference type="GO" id="GO:0005524">
    <property type="term" value="F:ATP binding"/>
    <property type="evidence" value="ECO:0007669"/>
    <property type="project" value="UniProtKB-KW"/>
</dbReference>
<evidence type="ECO:0000256" key="7">
    <source>
        <dbReference type="ARBA" id="ARBA00023146"/>
    </source>
</evidence>
<accession>A0A7J7IKA4</accession>
<evidence type="ECO:0000256" key="2">
    <source>
        <dbReference type="ARBA" id="ARBA00013166"/>
    </source>
</evidence>
<evidence type="ECO:0000256" key="9">
    <source>
        <dbReference type="ARBA" id="ARBA00048573"/>
    </source>
</evidence>
<dbReference type="SUPFAM" id="SSF50249">
    <property type="entry name" value="Nucleic acid-binding proteins"/>
    <property type="match status" value="1"/>
</dbReference>
<dbReference type="InterPro" id="IPR004364">
    <property type="entry name" value="Aa-tRNA-synt_II"/>
</dbReference>
<organism evidence="11 12">
    <name type="scientific">Cyanidiococcus yangmingshanensis</name>
    <dbReference type="NCBI Taxonomy" id="2690220"/>
    <lineage>
        <taxon>Eukaryota</taxon>
        <taxon>Rhodophyta</taxon>
        <taxon>Bangiophyceae</taxon>
        <taxon>Cyanidiales</taxon>
        <taxon>Cyanidiaceae</taxon>
        <taxon>Cyanidiococcus</taxon>
    </lineage>
</organism>
<comment type="similarity">
    <text evidence="1">Belongs to the class-II aminoacyl-tRNA synthetase family.</text>
</comment>
<dbReference type="OrthoDB" id="21243at2759"/>
<feature type="domain" description="Aminoacyl-transfer RNA synthetases class-II family profile" evidence="10">
    <location>
        <begin position="172"/>
        <end position="431"/>
    </location>
</feature>
<dbReference type="Pfam" id="PF01336">
    <property type="entry name" value="tRNA_anti-codon"/>
    <property type="match status" value="1"/>
</dbReference>
<keyword evidence="3" id="KW-0436">Ligase</keyword>
<dbReference type="CDD" id="cd04322">
    <property type="entry name" value="LysRS_N"/>
    <property type="match status" value="1"/>
</dbReference>
<dbReference type="GO" id="GO:0006430">
    <property type="term" value="P:lysyl-tRNA aminoacylation"/>
    <property type="evidence" value="ECO:0007669"/>
    <property type="project" value="InterPro"/>
</dbReference>
<dbReference type="InterPro" id="IPR044136">
    <property type="entry name" value="Lys-tRNA-ligase_II_N"/>
</dbReference>
<evidence type="ECO:0000259" key="10">
    <source>
        <dbReference type="PROSITE" id="PS50862"/>
    </source>
</evidence>
<dbReference type="GO" id="GO:0004824">
    <property type="term" value="F:lysine-tRNA ligase activity"/>
    <property type="evidence" value="ECO:0007669"/>
    <property type="project" value="UniProtKB-EC"/>
</dbReference>
<keyword evidence="6" id="KW-0648">Protein biosynthesis</keyword>
<protein>
    <recommendedName>
        <fullName evidence="2">lysine--tRNA ligase</fullName>
        <ecNumber evidence="2">6.1.1.6</ecNumber>
    </recommendedName>
    <alternativeName>
        <fullName evidence="8">Lysyl-tRNA synthetase</fullName>
    </alternativeName>
</protein>
<proteinExistence type="inferred from homology"/>
<dbReference type="InterPro" id="IPR012340">
    <property type="entry name" value="NA-bd_OB-fold"/>
</dbReference>
<keyword evidence="4" id="KW-0547">Nucleotide-binding</keyword>
<evidence type="ECO:0000313" key="12">
    <source>
        <dbReference type="Proteomes" id="UP000530660"/>
    </source>
</evidence>
<dbReference type="Gene3D" id="3.30.930.10">
    <property type="entry name" value="Bira Bifunctional Protein, Domain 2"/>
    <property type="match status" value="1"/>
</dbReference>
<dbReference type="Pfam" id="PF00152">
    <property type="entry name" value="tRNA-synt_2"/>
    <property type="match status" value="1"/>
</dbReference>
<dbReference type="InterPro" id="IPR004365">
    <property type="entry name" value="NA-bd_OB_tRNA"/>
</dbReference>
<dbReference type="InterPro" id="IPR018149">
    <property type="entry name" value="Lys-tRNA-synth_II_C"/>
</dbReference>
<dbReference type="Proteomes" id="UP000530660">
    <property type="component" value="Unassembled WGS sequence"/>
</dbReference>
<comment type="catalytic activity">
    <reaction evidence="9">
        <text>tRNA(Lys) + L-lysine + ATP = L-lysyl-tRNA(Lys) + AMP + diphosphate</text>
        <dbReference type="Rhea" id="RHEA:20792"/>
        <dbReference type="Rhea" id="RHEA-COMP:9696"/>
        <dbReference type="Rhea" id="RHEA-COMP:9697"/>
        <dbReference type="ChEBI" id="CHEBI:30616"/>
        <dbReference type="ChEBI" id="CHEBI:32551"/>
        <dbReference type="ChEBI" id="CHEBI:33019"/>
        <dbReference type="ChEBI" id="CHEBI:78442"/>
        <dbReference type="ChEBI" id="CHEBI:78529"/>
        <dbReference type="ChEBI" id="CHEBI:456215"/>
        <dbReference type="EC" id="6.1.1.6"/>
    </reaction>
</comment>
<comment type="caution">
    <text evidence="11">The sequence shown here is derived from an EMBL/GenBank/DDBJ whole genome shotgun (WGS) entry which is preliminary data.</text>
</comment>
<dbReference type="GO" id="GO:0000049">
    <property type="term" value="F:tRNA binding"/>
    <property type="evidence" value="ECO:0007669"/>
    <property type="project" value="TreeGrafter"/>
</dbReference>
<sequence length="437" mass="50414">MSSQQYFAHRCHAVEQFRSSGEDAYPHKFYVTLSIPQFIAKYSHLSVGERLEEEESLAGRIRSRRLSGARLFFYDIFADGAKVQVMADARLDTTGNFTRVHAMLRRGDIIGVRGYPGRTKTGELSIFPVECRLLSPCLHMLPKPHQMLSDPETRFRQRYLDLIVNREVRPIFELRASVIRFIRKFLDERGFLEVETPMMNPVAGGANARPFVTYHNELGVNMYLRVAPELYLKQLVIGGLDRVYELGRNFRNEGIDLTHNPEFTACEFYAAYLDYNDLMDLTEALLSLMVKELTGHLKIKYHPDGRNMPEHAVEIDFTPPFKRISVMDSLRDALPQELQTLFPDSEQLGSEESRWNLQMLCERIGVVCTPPLTEARLLDKLFGELVEPKCISPTFVCDHPEIMSPLAKWHRNRPGTDGEIRALRQWPRALQCLYRTE</sequence>
<dbReference type="PANTHER" id="PTHR42918:SF9">
    <property type="entry name" value="LYSINE--TRNA LIGASE"/>
    <property type="match status" value="1"/>
</dbReference>
<gene>
    <name evidence="11" type="ORF">F1559_004181</name>
</gene>
<evidence type="ECO:0000256" key="1">
    <source>
        <dbReference type="ARBA" id="ARBA00008226"/>
    </source>
</evidence>
<evidence type="ECO:0000256" key="3">
    <source>
        <dbReference type="ARBA" id="ARBA00022598"/>
    </source>
</evidence>
<dbReference type="EC" id="6.1.1.6" evidence="2"/>
<dbReference type="InterPro" id="IPR006195">
    <property type="entry name" value="aa-tRNA-synth_II"/>
</dbReference>
<evidence type="ECO:0000313" key="11">
    <source>
        <dbReference type="EMBL" id="KAF6003104.1"/>
    </source>
</evidence>
<dbReference type="PROSITE" id="PS50862">
    <property type="entry name" value="AA_TRNA_LIGASE_II"/>
    <property type="match status" value="1"/>
</dbReference>
<evidence type="ECO:0000256" key="8">
    <source>
        <dbReference type="ARBA" id="ARBA00030563"/>
    </source>
</evidence>
<evidence type="ECO:0000256" key="5">
    <source>
        <dbReference type="ARBA" id="ARBA00022840"/>
    </source>
</evidence>
<dbReference type="PRINTS" id="PR00982">
    <property type="entry name" value="TRNASYNTHLYS"/>
</dbReference>